<feature type="modified residue" description="Phosphohistidine" evidence="1">
    <location>
        <position position="57"/>
    </location>
</feature>
<reference evidence="3 4" key="1">
    <citation type="submission" date="2016-08" db="EMBL/GenBank/DDBJ databases">
        <title>Genome sequencing of Paenibacillus sp. TI45-13ar, isolated from Korean traditional nuruk.</title>
        <authorList>
            <person name="Kim S.-J."/>
        </authorList>
    </citation>
    <scope>NUCLEOTIDE SEQUENCE [LARGE SCALE GENOMIC DNA]</scope>
    <source>
        <strain evidence="3 4">TI45-13ar</strain>
    </source>
</reference>
<sequence length="117" mass="13575">MSKADRYQQIIQQTRIRFLADASLKMQDLQHRFEDYDHGRLSADHRTLPDAIHRHAHAIKGLALTLSYEGIDHICEEILNFILYQPDHVWTAEDIQYLRQMVTTLDGLLTEASSTQA</sequence>
<dbReference type="InterPro" id="IPR036641">
    <property type="entry name" value="HPT_dom_sf"/>
</dbReference>
<keyword evidence="4" id="KW-1185">Reference proteome</keyword>
<dbReference type="STRING" id="1886670.PTI45_04295"/>
<dbReference type="RefSeq" id="WP_069329601.1">
    <property type="nucleotide sequence ID" value="NZ_MDER01000086.1"/>
</dbReference>
<organism evidence="3 4">
    <name type="scientific">Paenibacillus nuruki</name>
    <dbReference type="NCBI Taxonomy" id="1886670"/>
    <lineage>
        <taxon>Bacteria</taxon>
        <taxon>Bacillati</taxon>
        <taxon>Bacillota</taxon>
        <taxon>Bacilli</taxon>
        <taxon>Bacillales</taxon>
        <taxon>Paenibacillaceae</taxon>
        <taxon>Paenibacillus</taxon>
    </lineage>
</organism>
<dbReference type="SUPFAM" id="SSF47226">
    <property type="entry name" value="Histidine-containing phosphotransfer domain, HPT domain"/>
    <property type="match status" value="1"/>
</dbReference>
<protein>
    <recommendedName>
        <fullName evidence="2">HPt domain-containing protein</fullName>
    </recommendedName>
</protein>
<dbReference type="EMBL" id="MDER01000086">
    <property type="protein sequence ID" value="ODP26455.1"/>
    <property type="molecule type" value="Genomic_DNA"/>
</dbReference>
<dbReference type="GO" id="GO:0000160">
    <property type="term" value="P:phosphorelay signal transduction system"/>
    <property type="evidence" value="ECO:0007669"/>
    <property type="project" value="InterPro"/>
</dbReference>
<evidence type="ECO:0000313" key="4">
    <source>
        <dbReference type="Proteomes" id="UP000094578"/>
    </source>
</evidence>
<dbReference type="PROSITE" id="PS50894">
    <property type="entry name" value="HPT"/>
    <property type="match status" value="1"/>
</dbReference>
<name>A0A1E3KZV0_9BACL</name>
<feature type="domain" description="HPt" evidence="2">
    <location>
        <begin position="7"/>
        <end position="115"/>
    </location>
</feature>
<evidence type="ECO:0000259" key="2">
    <source>
        <dbReference type="PROSITE" id="PS50894"/>
    </source>
</evidence>
<keyword evidence="1" id="KW-0597">Phosphoprotein</keyword>
<dbReference type="InterPro" id="IPR008207">
    <property type="entry name" value="Sig_transdc_His_kin_Hpt_dom"/>
</dbReference>
<evidence type="ECO:0000313" key="3">
    <source>
        <dbReference type="EMBL" id="ODP26455.1"/>
    </source>
</evidence>
<comment type="caution">
    <text evidence="3">The sequence shown here is derived from an EMBL/GenBank/DDBJ whole genome shotgun (WGS) entry which is preliminary data.</text>
</comment>
<dbReference type="Gene3D" id="1.20.120.160">
    <property type="entry name" value="HPT domain"/>
    <property type="match status" value="1"/>
</dbReference>
<dbReference type="Pfam" id="PF01627">
    <property type="entry name" value="Hpt"/>
    <property type="match status" value="1"/>
</dbReference>
<proteinExistence type="predicted"/>
<accession>A0A1E3KZV0</accession>
<dbReference type="AlphaFoldDB" id="A0A1E3KZV0"/>
<evidence type="ECO:0000256" key="1">
    <source>
        <dbReference type="PROSITE-ProRule" id="PRU00110"/>
    </source>
</evidence>
<dbReference type="Proteomes" id="UP000094578">
    <property type="component" value="Unassembled WGS sequence"/>
</dbReference>
<gene>
    <name evidence="3" type="ORF">PTI45_04295</name>
</gene>